<feature type="transmembrane region" description="Helical" evidence="4">
    <location>
        <begin position="46"/>
        <end position="68"/>
    </location>
</feature>
<dbReference type="SUPFAM" id="SSF52058">
    <property type="entry name" value="L domain-like"/>
    <property type="match status" value="1"/>
</dbReference>
<evidence type="ECO:0000256" key="4">
    <source>
        <dbReference type="SAM" id="Phobius"/>
    </source>
</evidence>
<dbReference type="Proteomes" id="UP001190700">
    <property type="component" value="Unassembled WGS sequence"/>
</dbReference>
<keyword evidence="4" id="KW-0812">Transmembrane</keyword>
<protein>
    <submittedName>
        <fullName evidence="5">Uncharacterized protein</fullName>
    </submittedName>
</protein>
<name>A0AAE0GZF5_9CHLO</name>
<evidence type="ECO:0000313" key="5">
    <source>
        <dbReference type="EMBL" id="KAK3287070.1"/>
    </source>
</evidence>
<feature type="transmembrane region" description="Helical" evidence="4">
    <location>
        <begin position="292"/>
        <end position="315"/>
    </location>
</feature>
<dbReference type="Gene3D" id="3.80.10.10">
    <property type="entry name" value="Ribonuclease Inhibitor"/>
    <property type="match status" value="1"/>
</dbReference>
<dbReference type="GO" id="GO:0005930">
    <property type="term" value="C:axoneme"/>
    <property type="evidence" value="ECO:0007669"/>
    <property type="project" value="UniProtKB-SubCell"/>
</dbReference>
<dbReference type="InterPro" id="IPR050216">
    <property type="entry name" value="LRR_domain-containing"/>
</dbReference>
<dbReference type="PANTHER" id="PTHR48051">
    <property type="match status" value="1"/>
</dbReference>
<evidence type="ECO:0000256" key="2">
    <source>
        <dbReference type="ARBA" id="ARBA00022614"/>
    </source>
</evidence>
<feature type="transmembrane region" description="Helical" evidence="4">
    <location>
        <begin position="251"/>
        <end position="272"/>
    </location>
</feature>
<reference evidence="5 6" key="1">
    <citation type="journal article" date="2015" name="Genome Biol. Evol.">
        <title>Comparative Genomics of a Bacterivorous Green Alga Reveals Evolutionary Causalities and Consequences of Phago-Mixotrophic Mode of Nutrition.</title>
        <authorList>
            <person name="Burns J.A."/>
            <person name="Paasch A."/>
            <person name="Narechania A."/>
            <person name="Kim E."/>
        </authorList>
    </citation>
    <scope>NUCLEOTIDE SEQUENCE [LARGE SCALE GENOMIC DNA]</scope>
    <source>
        <strain evidence="5 6">PLY_AMNH</strain>
    </source>
</reference>
<dbReference type="EMBL" id="LGRX02001023">
    <property type="protein sequence ID" value="KAK3287070.1"/>
    <property type="molecule type" value="Genomic_DNA"/>
</dbReference>
<comment type="caution">
    <text evidence="5">The sequence shown here is derived from an EMBL/GenBank/DDBJ whole genome shotgun (WGS) entry which is preliminary data.</text>
</comment>
<evidence type="ECO:0000256" key="3">
    <source>
        <dbReference type="ARBA" id="ARBA00022737"/>
    </source>
</evidence>
<dbReference type="InterPro" id="IPR032675">
    <property type="entry name" value="LRR_dom_sf"/>
</dbReference>
<evidence type="ECO:0000256" key="1">
    <source>
        <dbReference type="ARBA" id="ARBA00004430"/>
    </source>
</evidence>
<dbReference type="AlphaFoldDB" id="A0AAE0GZF5"/>
<keyword evidence="4" id="KW-0472">Membrane</keyword>
<keyword evidence="4" id="KW-1133">Transmembrane helix</keyword>
<feature type="transmembrane region" description="Helical" evidence="4">
    <location>
        <begin position="221"/>
        <end position="242"/>
    </location>
</feature>
<sequence>MQGSLQTAQPDELQLPTEAAGINVEDPPFETALDQVQLRDVITADALFFIILLLLLAVMAFALGSGQLQVQRYNKLRLNNLGELDRNYSYRSLQAFMDAGKTVTSELDATPTIYHLTASICFFSVALIALLHALVPLFFYRHIISKIFKRGAETIKPNQSTWTTNLNLLWKFGAGGPWFIYAIIVKEGVEVGMMLIAFVEFSGFRLVSTKVEALVAASPKGMIVFAAIIAFSSNCTIVAAMLSPKQYFKHALILSDTLMDLVYFSFPFFYYGGDLLDWNSWVVLKSKTFTGFLALILPLIAMIHNIVTVLQLSLLPKAVSTLARADSSLWLKVDLRRSIIVGTKVAMIDNEVTELSECRWTSMAEASLRDKEREEHDKHEYTTSWSRTASHVFSGIAGPFFFDPVRIDPSHEDEELVRDHSIHRRIKKRLPSNVLGMSNGLFAGLLQGVCLVVYCCGGILILIFTIMHVSYWEDQCGRELDVAWQACLKDYRLYPIFRKTGCDCRAMQSYKPNVTEMNRMIDQAAQHFTVLEHMWVNLPERELPKELFENRYLQTLVLNRPRHLINWETPNPYPLPDNIRNLGRLQTLSLYGQGYSYLPEGIRKADELDSLILGASRFSEIPEQARDLTSLVMLAINLNPIEGLSDWLLELQHMKYFYISHTEIHTLPDWFYRWQLHSLYWLSAGTQTLPSNIGDGKLAETLVNMWLASNALQDLPLGVTYFTELTSFRLDLNPICFSIAGLDPRVAQLIEELQACGCGGTGSGCHAFHTDDSICHEQCNIEACGYDISPFTQVSGVVPACSEEGRTRSAEMCEYTCKSSFQTIMANTDLNKDYIVTK</sequence>
<organism evidence="5 6">
    <name type="scientific">Cymbomonas tetramitiformis</name>
    <dbReference type="NCBI Taxonomy" id="36881"/>
    <lineage>
        <taxon>Eukaryota</taxon>
        <taxon>Viridiplantae</taxon>
        <taxon>Chlorophyta</taxon>
        <taxon>Pyramimonadophyceae</taxon>
        <taxon>Pyramimonadales</taxon>
        <taxon>Pyramimonadaceae</taxon>
        <taxon>Cymbomonas</taxon>
    </lineage>
</organism>
<feature type="non-terminal residue" evidence="5">
    <location>
        <position position="838"/>
    </location>
</feature>
<evidence type="ECO:0000313" key="6">
    <source>
        <dbReference type="Proteomes" id="UP001190700"/>
    </source>
</evidence>
<keyword evidence="2" id="KW-0433">Leucine-rich repeat</keyword>
<dbReference type="PANTHER" id="PTHR48051:SF1">
    <property type="entry name" value="RAS SUPPRESSOR PROTEIN 1"/>
    <property type="match status" value="1"/>
</dbReference>
<comment type="subcellular location">
    <subcellularLocation>
        <location evidence="1">Cytoplasm</location>
        <location evidence="1">Cytoskeleton</location>
        <location evidence="1">Cilium axoneme</location>
    </subcellularLocation>
</comment>
<proteinExistence type="predicted"/>
<feature type="transmembrane region" description="Helical" evidence="4">
    <location>
        <begin position="434"/>
        <end position="467"/>
    </location>
</feature>
<gene>
    <name evidence="5" type="ORF">CYMTET_5402</name>
</gene>
<accession>A0AAE0GZF5</accession>
<feature type="transmembrane region" description="Helical" evidence="4">
    <location>
        <begin position="113"/>
        <end position="140"/>
    </location>
</feature>
<keyword evidence="6" id="KW-1185">Reference proteome</keyword>
<keyword evidence="3" id="KW-0677">Repeat</keyword>